<accession>A0A379U2F1</accession>
<name>A0A379U2F1_SALDZ</name>
<dbReference type="PANTHER" id="PTHR39576">
    <property type="entry name" value="ATTACHING AND EFFACING PROTEIN HOMOLOG-RELATED-RELATED"/>
    <property type="match status" value="1"/>
</dbReference>
<evidence type="ECO:0000259" key="2">
    <source>
        <dbReference type="Pfam" id="PF11924"/>
    </source>
</evidence>
<evidence type="ECO:0000256" key="1">
    <source>
        <dbReference type="ARBA" id="ARBA00010116"/>
    </source>
</evidence>
<dbReference type="AlphaFoldDB" id="A0A379U2F1"/>
<dbReference type="Proteomes" id="UP000254633">
    <property type="component" value="Unassembled WGS sequence"/>
</dbReference>
<dbReference type="GO" id="GO:0007155">
    <property type="term" value="P:cell adhesion"/>
    <property type="evidence" value="ECO:0007669"/>
    <property type="project" value="InterPro"/>
</dbReference>
<feature type="domain" description="Inverse autotransporter beta-domain" evidence="2">
    <location>
        <begin position="7"/>
        <end position="222"/>
    </location>
</feature>
<dbReference type="InterPro" id="IPR051715">
    <property type="entry name" value="Intimin-Invasin_domain"/>
</dbReference>
<dbReference type="GO" id="GO:0009279">
    <property type="term" value="C:cell outer membrane"/>
    <property type="evidence" value="ECO:0007669"/>
    <property type="project" value="TreeGrafter"/>
</dbReference>
<dbReference type="PANTHER" id="PTHR39576:SF2">
    <property type="entry name" value="ATTACHING AND EFFACING PROTEIN HOMOLOG-RELATED"/>
    <property type="match status" value="1"/>
</dbReference>
<organism evidence="3 4">
    <name type="scientific">Salmonella diarizonae</name>
    <dbReference type="NCBI Taxonomy" id="59204"/>
    <lineage>
        <taxon>Bacteria</taxon>
        <taxon>Pseudomonadati</taxon>
        <taxon>Pseudomonadota</taxon>
        <taxon>Gammaproteobacteria</taxon>
        <taxon>Enterobacterales</taxon>
        <taxon>Enterobacteriaceae</taxon>
        <taxon>Salmonella</taxon>
    </lineage>
</organism>
<reference evidence="3 4" key="1">
    <citation type="submission" date="2018-06" db="EMBL/GenBank/DDBJ databases">
        <authorList>
            <consortium name="Pathogen Informatics"/>
            <person name="Doyle S."/>
        </authorList>
    </citation>
    <scope>NUCLEOTIDE SEQUENCE [LARGE SCALE GENOMIC DNA]</scope>
    <source>
        <strain evidence="3 4">NCTC10060</strain>
    </source>
</reference>
<evidence type="ECO:0000313" key="4">
    <source>
        <dbReference type="Proteomes" id="UP000254633"/>
    </source>
</evidence>
<dbReference type="EMBL" id="UGXH01000003">
    <property type="protein sequence ID" value="SUG56165.1"/>
    <property type="molecule type" value="Genomic_DNA"/>
</dbReference>
<dbReference type="Gene3D" id="2.40.160.160">
    <property type="entry name" value="Inverse autotransporter, beta-domain"/>
    <property type="match status" value="1"/>
</dbReference>
<sequence>MLNQDNKTDALINSAINNGSAYATNAVQNWLQQFGTARVNLGLDNDLSLESASLDILLPLYDDKKHNLLFTQLGGRRDDDRNIINAGVGYRYFADHWMWGVNAFYDQQISSVTHQRLGFGGELGWDYFKLSANAYQRLSGWKDSKDHTDYEERVANGYDVRAEGYLPAYPQLGAQLIWEQYYGDDVALFGDSDDDRQRDPYALTAGVNYTPVPLFFRWLKSKNGERQS</sequence>
<dbReference type="InterPro" id="IPR024519">
    <property type="entry name" value="IAT_beta"/>
</dbReference>
<comment type="similarity">
    <text evidence="1">Belongs to the intimin/invasin family.</text>
</comment>
<dbReference type="InterPro" id="IPR038177">
    <property type="entry name" value="IAT_beta_sf"/>
</dbReference>
<gene>
    <name evidence="3" type="ORF">NCTC10060_03328</name>
</gene>
<evidence type="ECO:0000313" key="3">
    <source>
        <dbReference type="EMBL" id="SUG56165.1"/>
    </source>
</evidence>
<dbReference type="PRINTS" id="PR01369">
    <property type="entry name" value="INTIMIN"/>
</dbReference>
<protein>
    <submittedName>
        <fullName evidence="3">Invasin/intimin</fullName>
    </submittedName>
</protein>
<proteinExistence type="inferred from homology"/>
<dbReference type="Pfam" id="PF11924">
    <property type="entry name" value="IAT_beta"/>
    <property type="match status" value="1"/>
</dbReference>
<dbReference type="InterPro" id="IPR003535">
    <property type="entry name" value="Intimin/invasin_bac"/>
</dbReference>